<evidence type="ECO:0000256" key="2">
    <source>
        <dbReference type="ARBA" id="ARBA00009189"/>
    </source>
</evidence>
<dbReference type="InterPro" id="IPR011604">
    <property type="entry name" value="PDDEXK-like_dom_sf"/>
</dbReference>
<dbReference type="GO" id="GO:0004519">
    <property type="term" value="F:endonuclease activity"/>
    <property type="evidence" value="ECO:0007669"/>
    <property type="project" value="UniProtKB-KW"/>
</dbReference>
<comment type="cofactor">
    <cofactor evidence="1">
        <name>[4Fe-4S] cluster</name>
        <dbReference type="ChEBI" id="CHEBI:49883"/>
    </cofactor>
</comment>
<accession>A0A517PAM5</accession>
<keyword evidence="15" id="KW-0255">Endonuclease</keyword>
<evidence type="ECO:0000256" key="7">
    <source>
        <dbReference type="ARBA" id="ARBA00022801"/>
    </source>
</evidence>
<keyword evidence="5 13" id="KW-0540">Nuclease</keyword>
<dbReference type="Pfam" id="PF01930">
    <property type="entry name" value="Cas_Cas4"/>
    <property type="match status" value="1"/>
</dbReference>
<dbReference type="InterPro" id="IPR051827">
    <property type="entry name" value="Cas4_exonuclease"/>
</dbReference>
<evidence type="ECO:0000256" key="10">
    <source>
        <dbReference type="ARBA" id="ARBA00023014"/>
    </source>
</evidence>
<evidence type="ECO:0000259" key="14">
    <source>
        <dbReference type="Pfam" id="PF01930"/>
    </source>
</evidence>
<dbReference type="EC" id="3.1.12.1" evidence="3 13"/>
<dbReference type="GO" id="GO:0004527">
    <property type="term" value="F:exonuclease activity"/>
    <property type="evidence" value="ECO:0007669"/>
    <property type="project" value="UniProtKB-KW"/>
</dbReference>
<keyword evidence="12 13" id="KW-0464">Manganese</keyword>
<keyword evidence="9 13" id="KW-0408">Iron</keyword>
<evidence type="ECO:0000313" key="15">
    <source>
        <dbReference type="EMBL" id="QDT16411.1"/>
    </source>
</evidence>
<evidence type="ECO:0000256" key="4">
    <source>
        <dbReference type="ARBA" id="ARBA00020049"/>
    </source>
</evidence>
<comment type="function">
    <text evidence="13">CRISPR (clustered regularly interspaced short palindromic repeat) is an adaptive immune system that provides protection against mobile genetic elements (viruses, transposable elements and conjugative plasmids). CRISPR clusters contain sequences complementary to antecedent mobile elements and target invading nucleic acids. CRISPR clusters are transcribed and processed into CRISPR RNA (crRNA).</text>
</comment>
<dbReference type="AlphaFoldDB" id="A0A517PAM5"/>
<gene>
    <name evidence="15" type="primary">cas4-cas1</name>
    <name evidence="15" type="ORF">CA12_25130</name>
</gene>
<evidence type="ECO:0000256" key="13">
    <source>
        <dbReference type="RuleBase" id="RU365022"/>
    </source>
</evidence>
<dbReference type="RefSeq" id="WP_145359239.1">
    <property type="nucleotide sequence ID" value="NZ_CP036265.1"/>
</dbReference>
<organism evidence="15 16">
    <name type="scientific">Alienimonas californiensis</name>
    <dbReference type="NCBI Taxonomy" id="2527989"/>
    <lineage>
        <taxon>Bacteria</taxon>
        <taxon>Pseudomonadati</taxon>
        <taxon>Planctomycetota</taxon>
        <taxon>Planctomycetia</taxon>
        <taxon>Planctomycetales</taxon>
        <taxon>Planctomycetaceae</taxon>
        <taxon>Alienimonas</taxon>
    </lineage>
</organism>
<keyword evidence="11 13" id="KW-0051">Antiviral defense</keyword>
<evidence type="ECO:0000256" key="6">
    <source>
        <dbReference type="ARBA" id="ARBA00022723"/>
    </source>
</evidence>
<evidence type="ECO:0000256" key="3">
    <source>
        <dbReference type="ARBA" id="ARBA00012768"/>
    </source>
</evidence>
<dbReference type="PANTHER" id="PTHR36531">
    <property type="entry name" value="CRISPR-ASSOCIATED EXONUCLEASE CAS4"/>
    <property type="match status" value="1"/>
</dbReference>
<keyword evidence="16" id="KW-1185">Reference proteome</keyword>
<dbReference type="InterPro" id="IPR022765">
    <property type="entry name" value="Dna2/Cas4_DUF83"/>
</dbReference>
<dbReference type="EMBL" id="CP036265">
    <property type="protein sequence ID" value="QDT16411.1"/>
    <property type="molecule type" value="Genomic_DNA"/>
</dbReference>
<sequence>MPEPLPISALQHLVFCERQCALIHTEGLWAENRLTAEGTVLHENAHEAGPETHGGVRVARGLDMRSEALNLVGKSDVVEFTPLEAFHGPIAETVRAAASGPGPPLVGWGVLPVEYKRGRSKTSPEWGDCDRVQLCAQALCLEEMLGVEVPEGRLFYGQTRRRTDVPIDGALRDLTRRAVARLHALLASGETPPAVNDARCPNCSLVKLCLPQVAAGRSAAAWIDRRLNTLDREAA</sequence>
<reference evidence="15 16" key="1">
    <citation type="submission" date="2019-02" db="EMBL/GenBank/DDBJ databases">
        <title>Deep-cultivation of Planctomycetes and their phenomic and genomic characterization uncovers novel biology.</title>
        <authorList>
            <person name="Wiegand S."/>
            <person name="Jogler M."/>
            <person name="Boedeker C."/>
            <person name="Pinto D."/>
            <person name="Vollmers J."/>
            <person name="Rivas-Marin E."/>
            <person name="Kohn T."/>
            <person name="Peeters S.H."/>
            <person name="Heuer A."/>
            <person name="Rast P."/>
            <person name="Oberbeckmann S."/>
            <person name="Bunk B."/>
            <person name="Jeske O."/>
            <person name="Meyerdierks A."/>
            <person name="Storesund J.E."/>
            <person name="Kallscheuer N."/>
            <person name="Luecker S."/>
            <person name="Lage O.M."/>
            <person name="Pohl T."/>
            <person name="Merkel B.J."/>
            <person name="Hornburger P."/>
            <person name="Mueller R.-W."/>
            <person name="Bruemmer F."/>
            <person name="Labrenz M."/>
            <person name="Spormann A.M."/>
            <person name="Op den Camp H."/>
            <person name="Overmann J."/>
            <person name="Amann R."/>
            <person name="Jetten M.S.M."/>
            <person name="Mascher T."/>
            <person name="Medema M.H."/>
            <person name="Devos D.P."/>
            <person name="Kaster A.-K."/>
            <person name="Ovreas L."/>
            <person name="Rohde M."/>
            <person name="Galperin M.Y."/>
            <person name="Jogler C."/>
        </authorList>
    </citation>
    <scope>NUCLEOTIDE SEQUENCE [LARGE SCALE GENOMIC DNA]</scope>
    <source>
        <strain evidence="15 16">CA12</strain>
    </source>
</reference>
<dbReference type="NCBIfam" id="TIGR00372">
    <property type="entry name" value="cas4"/>
    <property type="match status" value="1"/>
</dbReference>
<comment type="cofactor">
    <cofactor evidence="13">
        <name>iron-sulfur cluster</name>
        <dbReference type="ChEBI" id="CHEBI:30408"/>
    </cofactor>
</comment>
<evidence type="ECO:0000256" key="11">
    <source>
        <dbReference type="ARBA" id="ARBA00023118"/>
    </source>
</evidence>
<comment type="similarity">
    <text evidence="2 13">Belongs to the CRISPR-associated exonuclease Cas4 family.</text>
</comment>
<protein>
    <recommendedName>
        <fullName evidence="4 13">CRISPR-associated exonuclease Cas4</fullName>
        <ecNumber evidence="3 13">3.1.12.1</ecNumber>
    </recommendedName>
</protein>
<evidence type="ECO:0000313" key="16">
    <source>
        <dbReference type="Proteomes" id="UP000318741"/>
    </source>
</evidence>
<dbReference type="OrthoDB" id="9781776at2"/>
<dbReference type="GO" id="GO:0051536">
    <property type="term" value="F:iron-sulfur cluster binding"/>
    <property type="evidence" value="ECO:0007669"/>
    <property type="project" value="UniProtKB-KW"/>
</dbReference>
<name>A0A517PAM5_9PLAN</name>
<dbReference type="GO" id="GO:0046872">
    <property type="term" value="F:metal ion binding"/>
    <property type="evidence" value="ECO:0007669"/>
    <property type="project" value="UniProtKB-KW"/>
</dbReference>
<dbReference type="PANTHER" id="PTHR36531:SF6">
    <property type="entry name" value="DNA REPLICATION ATP-DEPENDENT HELICASE_NUCLEASE DNA2"/>
    <property type="match status" value="1"/>
</dbReference>
<dbReference type="GO" id="GO:0051607">
    <property type="term" value="P:defense response to virus"/>
    <property type="evidence" value="ECO:0007669"/>
    <property type="project" value="UniProtKB-KW"/>
</dbReference>
<feature type="domain" description="DUF83" evidence="14">
    <location>
        <begin position="112"/>
        <end position="210"/>
    </location>
</feature>
<comment type="cofactor">
    <cofactor evidence="13">
        <name>Mg(2+)</name>
        <dbReference type="ChEBI" id="CHEBI:18420"/>
    </cofactor>
    <cofactor evidence="13">
        <name>Mn(2+)</name>
        <dbReference type="ChEBI" id="CHEBI:29035"/>
    </cofactor>
    <text evidence="13">Mg(2+) or Mn(2+) required for ssDNA cleavage activity.</text>
</comment>
<dbReference type="InterPro" id="IPR013343">
    <property type="entry name" value="CRISPR-assoc_prot_Cas4"/>
</dbReference>
<dbReference type="KEGG" id="acaf:CA12_25130"/>
<dbReference type="Gene3D" id="3.90.320.10">
    <property type="match status" value="1"/>
</dbReference>
<keyword evidence="7 13" id="KW-0378">Hydrolase</keyword>
<keyword evidence="6 13" id="KW-0479">Metal-binding</keyword>
<evidence type="ECO:0000256" key="9">
    <source>
        <dbReference type="ARBA" id="ARBA00023004"/>
    </source>
</evidence>
<dbReference type="Proteomes" id="UP000318741">
    <property type="component" value="Chromosome"/>
</dbReference>
<evidence type="ECO:0000256" key="1">
    <source>
        <dbReference type="ARBA" id="ARBA00001966"/>
    </source>
</evidence>
<evidence type="ECO:0000256" key="12">
    <source>
        <dbReference type="ARBA" id="ARBA00023211"/>
    </source>
</evidence>
<keyword evidence="10 13" id="KW-0411">Iron-sulfur</keyword>
<keyword evidence="8 13" id="KW-0269">Exonuclease</keyword>
<proteinExistence type="inferred from homology"/>
<evidence type="ECO:0000256" key="8">
    <source>
        <dbReference type="ARBA" id="ARBA00022839"/>
    </source>
</evidence>
<evidence type="ECO:0000256" key="5">
    <source>
        <dbReference type="ARBA" id="ARBA00022722"/>
    </source>
</evidence>